<reference evidence="1 2" key="1">
    <citation type="submission" date="2013-11" db="EMBL/GenBank/DDBJ databases">
        <title>The Genome Sequence of Phytophthora parasitica P1569.</title>
        <authorList>
            <consortium name="The Broad Institute Genomics Platform"/>
            <person name="Russ C."/>
            <person name="Tyler B."/>
            <person name="Panabieres F."/>
            <person name="Shan W."/>
            <person name="Tripathy S."/>
            <person name="Grunwald N."/>
            <person name="Machado M."/>
            <person name="Johnson C.S."/>
            <person name="Arredondo F."/>
            <person name="Hong C."/>
            <person name="Coffey M."/>
            <person name="Young S.K."/>
            <person name="Zeng Q."/>
            <person name="Gargeya S."/>
            <person name="Fitzgerald M."/>
            <person name="Abouelleil A."/>
            <person name="Alvarado L."/>
            <person name="Chapman S.B."/>
            <person name="Gainer-Dewar J."/>
            <person name="Goldberg J."/>
            <person name="Griggs A."/>
            <person name="Gujja S."/>
            <person name="Hansen M."/>
            <person name="Howarth C."/>
            <person name="Imamovic A."/>
            <person name="Ireland A."/>
            <person name="Larimer J."/>
            <person name="McCowan C."/>
            <person name="Murphy C."/>
            <person name="Pearson M."/>
            <person name="Poon T.W."/>
            <person name="Priest M."/>
            <person name="Roberts A."/>
            <person name="Saif S."/>
            <person name="Shea T."/>
            <person name="Sykes S."/>
            <person name="Wortman J."/>
            <person name="Nusbaum C."/>
            <person name="Birren B."/>
        </authorList>
    </citation>
    <scope>NUCLEOTIDE SEQUENCE [LARGE SCALE GENOMIC DNA]</scope>
    <source>
        <strain evidence="1 2">P1569</strain>
    </source>
</reference>
<accession>V9EW27</accession>
<keyword evidence="2" id="KW-1185">Reference proteome</keyword>
<name>V9EW27_PHYNI</name>
<dbReference type="EMBL" id="ANIZ01001974">
    <property type="protein sequence ID" value="ETI43449.1"/>
    <property type="molecule type" value="Genomic_DNA"/>
</dbReference>
<comment type="caution">
    <text evidence="1">The sequence shown here is derived from an EMBL/GenBank/DDBJ whole genome shotgun (WGS) entry which is preliminary data.</text>
</comment>
<dbReference type="AlphaFoldDB" id="V9EW27"/>
<protein>
    <submittedName>
        <fullName evidence="1">Uncharacterized protein</fullName>
    </submittedName>
</protein>
<gene>
    <name evidence="1" type="ORF">F443_11583</name>
</gene>
<dbReference type="HOGENOM" id="CLU_3243349_0_0_1"/>
<evidence type="ECO:0000313" key="2">
    <source>
        <dbReference type="Proteomes" id="UP000018721"/>
    </source>
</evidence>
<organism evidence="1 2">
    <name type="scientific">Phytophthora nicotianae P1569</name>
    <dbReference type="NCBI Taxonomy" id="1317065"/>
    <lineage>
        <taxon>Eukaryota</taxon>
        <taxon>Sar</taxon>
        <taxon>Stramenopiles</taxon>
        <taxon>Oomycota</taxon>
        <taxon>Peronosporomycetes</taxon>
        <taxon>Peronosporales</taxon>
        <taxon>Peronosporaceae</taxon>
        <taxon>Phytophthora</taxon>
    </lineage>
</organism>
<evidence type="ECO:0000313" key="1">
    <source>
        <dbReference type="EMBL" id="ETI43449.1"/>
    </source>
</evidence>
<proteinExistence type="predicted"/>
<dbReference type="Proteomes" id="UP000018721">
    <property type="component" value="Unassembled WGS sequence"/>
</dbReference>
<sequence>MQGIKCVRILNEQRPDVNEGAHENKSNVRVVKRQLAFVNKKTD</sequence>